<name>A0A0F9LQD6_9ZZZZ</name>
<protein>
    <recommendedName>
        <fullName evidence="4">Exonuclease domain-containing protein</fullName>
    </recommendedName>
</protein>
<proteinExistence type="predicted"/>
<evidence type="ECO:0000313" key="5">
    <source>
        <dbReference type="EMBL" id="KKM97299.1"/>
    </source>
</evidence>
<gene>
    <name evidence="5" type="ORF">LCGC14_1169440</name>
</gene>
<dbReference type="PANTHER" id="PTHR30231">
    <property type="entry name" value="DNA POLYMERASE III SUBUNIT EPSILON"/>
    <property type="match status" value="1"/>
</dbReference>
<dbReference type="InterPro" id="IPR012337">
    <property type="entry name" value="RNaseH-like_sf"/>
</dbReference>
<dbReference type="SUPFAM" id="SSF53098">
    <property type="entry name" value="Ribonuclease H-like"/>
    <property type="match status" value="1"/>
</dbReference>
<evidence type="ECO:0000256" key="2">
    <source>
        <dbReference type="ARBA" id="ARBA00022801"/>
    </source>
</evidence>
<dbReference type="EMBL" id="LAZR01005764">
    <property type="protein sequence ID" value="KKM97299.1"/>
    <property type="molecule type" value="Genomic_DNA"/>
</dbReference>
<evidence type="ECO:0000256" key="3">
    <source>
        <dbReference type="ARBA" id="ARBA00022839"/>
    </source>
</evidence>
<reference evidence="5" key="1">
    <citation type="journal article" date="2015" name="Nature">
        <title>Complex archaea that bridge the gap between prokaryotes and eukaryotes.</title>
        <authorList>
            <person name="Spang A."/>
            <person name="Saw J.H."/>
            <person name="Jorgensen S.L."/>
            <person name="Zaremba-Niedzwiedzka K."/>
            <person name="Martijn J."/>
            <person name="Lind A.E."/>
            <person name="van Eijk R."/>
            <person name="Schleper C."/>
            <person name="Guy L."/>
            <person name="Ettema T.J."/>
        </authorList>
    </citation>
    <scope>NUCLEOTIDE SEQUENCE</scope>
</reference>
<dbReference type="AlphaFoldDB" id="A0A0F9LQD6"/>
<dbReference type="SMART" id="SM00479">
    <property type="entry name" value="EXOIII"/>
    <property type="match status" value="1"/>
</dbReference>
<dbReference type="Pfam" id="PF00929">
    <property type="entry name" value="RNase_T"/>
    <property type="match status" value="1"/>
</dbReference>
<feature type="domain" description="Exonuclease" evidence="4">
    <location>
        <begin position="16"/>
        <end position="187"/>
    </location>
</feature>
<evidence type="ECO:0000259" key="4">
    <source>
        <dbReference type="SMART" id="SM00479"/>
    </source>
</evidence>
<dbReference type="InterPro" id="IPR036397">
    <property type="entry name" value="RNaseH_sf"/>
</dbReference>
<evidence type="ECO:0000256" key="1">
    <source>
        <dbReference type="ARBA" id="ARBA00022722"/>
    </source>
</evidence>
<dbReference type="GO" id="GO:0008408">
    <property type="term" value="F:3'-5' exonuclease activity"/>
    <property type="evidence" value="ECO:0007669"/>
    <property type="project" value="TreeGrafter"/>
</dbReference>
<keyword evidence="1" id="KW-0540">Nuclease</keyword>
<dbReference type="GO" id="GO:0003676">
    <property type="term" value="F:nucleic acid binding"/>
    <property type="evidence" value="ECO:0007669"/>
    <property type="project" value="InterPro"/>
</dbReference>
<comment type="caution">
    <text evidence="5">The sequence shown here is derived from an EMBL/GenBank/DDBJ whole genome shotgun (WGS) entry which is preliminary data.</text>
</comment>
<dbReference type="CDD" id="cd06127">
    <property type="entry name" value="DEDDh"/>
    <property type="match status" value="1"/>
</dbReference>
<keyword evidence="2" id="KW-0378">Hydrolase</keyword>
<sequence length="187" mass="21413">MSTQLKTFLDMVKRQDYLVLDTETTGLKNAEICQIAIINHTGEILLNTLVQPTKPIPHEAWRIHGISDEMVADAPPWGIVGQAAWVILSEHDNLVVYNAKFDRHMLYSSDEHVGVQKQLWKERISWHCAMENYAEFYAHWCQRRQSWKWQTLTNAAVQMSLDINNAHSALGDCQTTLALIQAMALEP</sequence>
<dbReference type="Gene3D" id="3.30.420.10">
    <property type="entry name" value="Ribonuclease H-like superfamily/Ribonuclease H"/>
    <property type="match status" value="1"/>
</dbReference>
<keyword evidence="3" id="KW-0269">Exonuclease</keyword>
<dbReference type="InterPro" id="IPR013520">
    <property type="entry name" value="Ribonucl_H"/>
</dbReference>
<dbReference type="PANTHER" id="PTHR30231:SF4">
    <property type="entry name" value="PROTEIN NEN2"/>
    <property type="match status" value="1"/>
</dbReference>
<accession>A0A0F9LQD6</accession>
<organism evidence="5">
    <name type="scientific">marine sediment metagenome</name>
    <dbReference type="NCBI Taxonomy" id="412755"/>
    <lineage>
        <taxon>unclassified sequences</taxon>
        <taxon>metagenomes</taxon>
        <taxon>ecological metagenomes</taxon>
    </lineage>
</organism>